<protein>
    <recommendedName>
        <fullName evidence="5">Major facilitator superfamily (MFS) profile domain-containing protein</fullName>
    </recommendedName>
</protein>
<feature type="transmembrane region" description="Helical" evidence="4">
    <location>
        <begin position="288"/>
        <end position="312"/>
    </location>
</feature>
<feature type="transmembrane region" description="Helical" evidence="4">
    <location>
        <begin position="46"/>
        <end position="66"/>
    </location>
</feature>
<proteinExistence type="predicted"/>
<name>A0A916TV92_9SPHN</name>
<feature type="transmembrane region" description="Helical" evidence="4">
    <location>
        <begin position="259"/>
        <end position="282"/>
    </location>
</feature>
<evidence type="ECO:0000256" key="4">
    <source>
        <dbReference type="SAM" id="Phobius"/>
    </source>
</evidence>
<keyword evidence="7" id="KW-1185">Reference proteome</keyword>
<sequence length="326" mass="34064">MSFALTSGAELQWVGLWVIFGIVAVSIKSTAWTAAVLGVFDRSRGLALGLTLSGTAVAQIIVPPLANWLIMVVGWREAFVWLALGWGGLTFVVCAFFLFDAHDRHRAPGQQANNRPVDNILSGLTTREALRDSALWRLAISNFVVMLLTMGLTIHMFPILTEAGISRSSAAWLTSLSGVAAICGKLITGFLLDRFKPNWTGGITLGAAALAFLLLDQGRSSPTLIVIAMLVNGYAAGTKTQITGQLTAAYGGMKNFGKIYSVMAALMALAAGLGPTVAGAIYDYAGSYGPFLAIGVIGCVLGGGLMISLPAYPAGHGASRQAPSKG</sequence>
<dbReference type="InterPro" id="IPR011701">
    <property type="entry name" value="MFS"/>
</dbReference>
<reference evidence="6" key="2">
    <citation type="submission" date="2020-09" db="EMBL/GenBank/DDBJ databases">
        <authorList>
            <person name="Sun Q."/>
            <person name="Zhou Y."/>
        </authorList>
    </citation>
    <scope>NUCLEOTIDE SEQUENCE</scope>
    <source>
        <strain evidence="6">CGMCC 1.15095</strain>
    </source>
</reference>
<dbReference type="Pfam" id="PF07690">
    <property type="entry name" value="MFS_1"/>
    <property type="match status" value="1"/>
</dbReference>
<dbReference type="AlphaFoldDB" id="A0A916TV92"/>
<evidence type="ECO:0000313" key="7">
    <source>
        <dbReference type="Proteomes" id="UP000608154"/>
    </source>
</evidence>
<comment type="caution">
    <text evidence="6">The sequence shown here is derived from an EMBL/GenBank/DDBJ whole genome shotgun (WGS) entry which is preliminary data.</text>
</comment>
<dbReference type="PANTHER" id="PTHR11360">
    <property type="entry name" value="MONOCARBOXYLATE TRANSPORTER"/>
    <property type="match status" value="1"/>
</dbReference>
<feature type="transmembrane region" description="Helical" evidence="4">
    <location>
        <begin position="199"/>
        <end position="215"/>
    </location>
</feature>
<dbReference type="Proteomes" id="UP000608154">
    <property type="component" value="Unassembled WGS sequence"/>
</dbReference>
<keyword evidence="1 4" id="KW-0812">Transmembrane</keyword>
<dbReference type="PROSITE" id="PS50850">
    <property type="entry name" value="MFS"/>
    <property type="match status" value="1"/>
</dbReference>
<reference evidence="6" key="1">
    <citation type="journal article" date="2014" name="Int. J. Syst. Evol. Microbiol.">
        <title>Complete genome sequence of Corynebacterium casei LMG S-19264T (=DSM 44701T), isolated from a smear-ripened cheese.</title>
        <authorList>
            <consortium name="US DOE Joint Genome Institute (JGI-PGF)"/>
            <person name="Walter F."/>
            <person name="Albersmeier A."/>
            <person name="Kalinowski J."/>
            <person name="Ruckert C."/>
        </authorList>
    </citation>
    <scope>NUCLEOTIDE SEQUENCE</scope>
    <source>
        <strain evidence="6">CGMCC 1.15095</strain>
    </source>
</reference>
<feature type="domain" description="Major facilitator superfamily (MFS) profile" evidence="5">
    <location>
        <begin position="1"/>
        <end position="316"/>
    </location>
</feature>
<evidence type="ECO:0000256" key="1">
    <source>
        <dbReference type="ARBA" id="ARBA00022692"/>
    </source>
</evidence>
<feature type="transmembrane region" description="Helical" evidence="4">
    <location>
        <begin position="221"/>
        <end position="238"/>
    </location>
</feature>
<evidence type="ECO:0000259" key="5">
    <source>
        <dbReference type="PROSITE" id="PS50850"/>
    </source>
</evidence>
<gene>
    <name evidence="6" type="ORF">GCM10011494_36500</name>
</gene>
<feature type="transmembrane region" description="Helical" evidence="4">
    <location>
        <begin position="14"/>
        <end position="39"/>
    </location>
</feature>
<feature type="transmembrane region" description="Helical" evidence="4">
    <location>
        <begin position="78"/>
        <end position="99"/>
    </location>
</feature>
<feature type="transmembrane region" description="Helical" evidence="4">
    <location>
        <begin position="169"/>
        <end position="192"/>
    </location>
</feature>
<dbReference type="InterPro" id="IPR036259">
    <property type="entry name" value="MFS_trans_sf"/>
</dbReference>
<dbReference type="InterPro" id="IPR020846">
    <property type="entry name" value="MFS_dom"/>
</dbReference>
<keyword evidence="2 4" id="KW-1133">Transmembrane helix</keyword>
<evidence type="ECO:0000256" key="3">
    <source>
        <dbReference type="ARBA" id="ARBA00023136"/>
    </source>
</evidence>
<dbReference type="GO" id="GO:0022857">
    <property type="term" value="F:transmembrane transporter activity"/>
    <property type="evidence" value="ECO:0007669"/>
    <property type="project" value="InterPro"/>
</dbReference>
<feature type="transmembrane region" description="Helical" evidence="4">
    <location>
        <begin position="134"/>
        <end position="157"/>
    </location>
</feature>
<dbReference type="InterPro" id="IPR050327">
    <property type="entry name" value="Proton-linked_MCT"/>
</dbReference>
<evidence type="ECO:0000256" key="2">
    <source>
        <dbReference type="ARBA" id="ARBA00022989"/>
    </source>
</evidence>
<accession>A0A916TV92</accession>
<dbReference type="SUPFAM" id="SSF103473">
    <property type="entry name" value="MFS general substrate transporter"/>
    <property type="match status" value="1"/>
</dbReference>
<keyword evidence="3 4" id="KW-0472">Membrane</keyword>
<dbReference type="Gene3D" id="1.20.1250.20">
    <property type="entry name" value="MFS general substrate transporter like domains"/>
    <property type="match status" value="1"/>
</dbReference>
<dbReference type="EMBL" id="BMHK01000043">
    <property type="protein sequence ID" value="GGC14357.1"/>
    <property type="molecule type" value="Genomic_DNA"/>
</dbReference>
<organism evidence="6 7">
    <name type="scientific">Novosphingobium endophyticum</name>
    <dbReference type="NCBI Taxonomy" id="1955250"/>
    <lineage>
        <taxon>Bacteria</taxon>
        <taxon>Pseudomonadati</taxon>
        <taxon>Pseudomonadota</taxon>
        <taxon>Alphaproteobacteria</taxon>
        <taxon>Sphingomonadales</taxon>
        <taxon>Sphingomonadaceae</taxon>
        <taxon>Novosphingobium</taxon>
    </lineage>
</organism>
<evidence type="ECO:0000313" key="6">
    <source>
        <dbReference type="EMBL" id="GGC14357.1"/>
    </source>
</evidence>